<evidence type="ECO:0000313" key="5">
    <source>
        <dbReference type="Proteomes" id="UP001257234"/>
    </source>
</evidence>
<dbReference type="Proteomes" id="UP001257234">
    <property type="component" value="Unassembled WGS sequence"/>
</dbReference>
<name>A0ABU1EP75_9FLAO</name>
<proteinExistence type="inferred from homology"/>
<dbReference type="CDD" id="cd00614">
    <property type="entry name" value="CGS_like"/>
    <property type="match status" value="1"/>
</dbReference>
<keyword evidence="5" id="KW-1185">Reference proteome</keyword>
<dbReference type="RefSeq" id="WP_309560721.1">
    <property type="nucleotide sequence ID" value="NZ_JAVJIU010000002.1"/>
</dbReference>
<gene>
    <name evidence="4" type="ORF">RE431_04230</name>
</gene>
<evidence type="ECO:0000256" key="1">
    <source>
        <dbReference type="ARBA" id="ARBA00001933"/>
    </source>
</evidence>
<keyword evidence="2 3" id="KW-0663">Pyridoxal phosphate</keyword>
<dbReference type="EMBL" id="JAVJIU010000002">
    <property type="protein sequence ID" value="MDR5589832.1"/>
    <property type="molecule type" value="Genomic_DNA"/>
</dbReference>
<dbReference type="SUPFAM" id="SSF53383">
    <property type="entry name" value="PLP-dependent transferases"/>
    <property type="match status" value="1"/>
</dbReference>
<reference evidence="5" key="1">
    <citation type="submission" date="2023-07" db="EMBL/GenBank/DDBJ databases">
        <title>Christiangramia sp. SM2212., a novel bacterium of the family Flavobacteriaceae isolated from the sea sediment.</title>
        <authorList>
            <person name="Wang J."/>
            <person name="Zhang X."/>
        </authorList>
    </citation>
    <scope>NUCLEOTIDE SEQUENCE [LARGE SCALE GENOMIC DNA]</scope>
    <source>
        <strain evidence="5">SM2212</strain>
    </source>
</reference>
<dbReference type="Gene3D" id="3.40.640.10">
    <property type="entry name" value="Type I PLP-dependent aspartate aminotransferase-like (Major domain)"/>
    <property type="match status" value="1"/>
</dbReference>
<dbReference type="InterPro" id="IPR015424">
    <property type="entry name" value="PyrdxlP-dep_Trfase"/>
</dbReference>
<dbReference type="GO" id="GO:0008483">
    <property type="term" value="F:transaminase activity"/>
    <property type="evidence" value="ECO:0007669"/>
    <property type="project" value="UniProtKB-KW"/>
</dbReference>
<comment type="cofactor">
    <cofactor evidence="1 3">
        <name>pyridoxal 5'-phosphate</name>
        <dbReference type="ChEBI" id="CHEBI:597326"/>
    </cofactor>
</comment>
<dbReference type="Pfam" id="PF01053">
    <property type="entry name" value="Cys_Met_Meta_PP"/>
    <property type="match status" value="1"/>
</dbReference>
<comment type="caution">
    <text evidence="4">The sequence shown here is derived from an EMBL/GenBank/DDBJ whole genome shotgun (WGS) entry which is preliminary data.</text>
</comment>
<dbReference type="PROSITE" id="PS00868">
    <property type="entry name" value="CYS_MET_METAB_PP"/>
    <property type="match status" value="1"/>
</dbReference>
<sequence>MNNSKGINTICTHVGELEDNEFKGAVSPLYMSTSYAFEDVETKRYPRYFNTPNQVALAKKMAALEHGEASLIFGSGMAAVSTSLMAFLKAGDHVVFQDSLYGGTSNLATEEFDKFGIEYSFAKDAKADSLKAEIKENTKVIYIETPSNPLLRITDMKTVAELAKIHDLVSMIDNTFASPVNQNPIDFGIDVVIHSATKYMGGHSDILAGTVISSEENIDRIFQMAKNFGGSLSDYTVWLLERSIKTMGIRVKAQNENAQKLAEFLNDHKDVSNVYYPGLKDHPDHDLAKSQMKGFGGMLSFELNETFDASKFMKALKLIKPSMSLAGVESTILLPSKTSHGLLSEEGRLKQGIKNNLLRFSVGIEEAEDLIEDLTQAIKSVK</sequence>
<evidence type="ECO:0000256" key="2">
    <source>
        <dbReference type="ARBA" id="ARBA00022898"/>
    </source>
</evidence>
<keyword evidence="4" id="KW-0032">Aminotransferase</keyword>
<dbReference type="Gene3D" id="3.90.1150.10">
    <property type="entry name" value="Aspartate Aminotransferase, domain 1"/>
    <property type="match status" value="1"/>
</dbReference>
<dbReference type="PIRSF" id="PIRSF001434">
    <property type="entry name" value="CGS"/>
    <property type="match status" value="1"/>
</dbReference>
<organism evidence="4 5">
    <name type="scientific">Christiangramia sediminicola</name>
    <dbReference type="NCBI Taxonomy" id="3073267"/>
    <lineage>
        <taxon>Bacteria</taxon>
        <taxon>Pseudomonadati</taxon>
        <taxon>Bacteroidota</taxon>
        <taxon>Flavobacteriia</taxon>
        <taxon>Flavobacteriales</taxon>
        <taxon>Flavobacteriaceae</taxon>
        <taxon>Christiangramia</taxon>
    </lineage>
</organism>
<dbReference type="InterPro" id="IPR054542">
    <property type="entry name" value="Cys_met_metab_PP"/>
</dbReference>
<dbReference type="InterPro" id="IPR015422">
    <property type="entry name" value="PyrdxlP-dep_Trfase_small"/>
</dbReference>
<protein>
    <submittedName>
        <fullName evidence="4">PLP-dependent aspartate aminotransferase family protein</fullName>
    </submittedName>
</protein>
<dbReference type="InterPro" id="IPR000277">
    <property type="entry name" value="Cys/Met-Metab_PyrdxlP-dep_enz"/>
</dbReference>
<comment type="similarity">
    <text evidence="3">Belongs to the trans-sulfuration enzymes family.</text>
</comment>
<accession>A0ABU1EP75</accession>
<evidence type="ECO:0000313" key="4">
    <source>
        <dbReference type="EMBL" id="MDR5589832.1"/>
    </source>
</evidence>
<evidence type="ECO:0000256" key="3">
    <source>
        <dbReference type="RuleBase" id="RU362118"/>
    </source>
</evidence>
<keyword evidence="4" id="KW-0808">Transferase</keyword>
<dbReference type="PANTHER" id="PTHR11808">
    <property type="entry name" value="TRANS-SULFURATION ENZYME FAMILY MEMBER"/>
    <property type="match status" value="1"/>
</dbReference>
<dbReference type="InterPro" id="IPR015421">
    <property type="entry name" value="PyrdxlP-dep_Trfase_major"/>
</dbReference>